<dbReference type="AlphaFoldDB" id="A0A3D9KBH1"/>
<dbReference type="OrthoDB" id="7605362at2"/>
<gene>
    <name evidence="1" type="ORF">DFP98_108122</name>
</gene>
<reference evidence="1 2" key="1">
    <citation type="submission" date="2018-07" db="EMBL/GenBank/DDBJ databases">
        <title>Genomic Encyclopedia of Type Strains, Phase III (KMG-III): the genomes of soil and plant-associated and newly described type strains.</title>
        <authorList>
            <person name="Whitman W."/>
        </authorList>
    </citation>
    <scope>NUCLEOTIDE SEQUENCE [LARGE SCALE GENOMIC DNA]</scope>
    <source>
        <strain evidence="1 2">CECT 7287</strain>
    </source>
</reference>
<accession>A0A3D9KBH1</accession>
<evidence type="ECO:0000313" key="1">
    <source>
        <dbReference type="EMBL" id="RED83279.1"/>
    </source>
</evidence>
<keyword evidence="2" id="KW-1185">Reference proteome</keyword>
<dbReference type="RefSeq" id="WP_116060883.1">
    <property type="nucleotide sequence ID" value="NZ_QRDZ01000008.1"/>
</dbReference>
<dbReference type="Proteomes" id="UP000256977">
    <property type="component" value="Unassembled WGS sequence"/>
</dbReference>
<organism evidence="1 2">
    <name type="scientific">Cohnella phaseoli</name>
    <dbReference type="NCBI Taxonomy" id="456490"/>
    <lineage>
        <taxon>Bacteria</taxon>
        <taxon>Bacillati</taxon>
        <taxon>Bacillota</taxon>
        <taxon>Bacilli</taxon>
        <taxon>Bacillales</taxon>
        <taxon>Paenibacillaceae</taxon>
        <taxon>Cohnella</taxon>
    </lineage>
</organism>
<protein>
    <submittedName>
        <fullName evidence="1">Uncharacterized protein</fullName>
    </submittedName>
</protein>
<evidence type="ECO:0000313" key="2">
    <source>
        <dbReference type="Proteomes" id="UP000256977"/>
    </source>
</evidence>
<sequence length="156" mass="17051">MTVGMGIRVGSSAVHFAVFNVLPDGTVEPFLIDKITVPEATDNPHKLSYIRTNLLSIIMRFNVTNAGIRISENTAQTISNFRLYLEGVIQELFVDSSVEKYFLGNKATLARLLGVTTADITGYIDGVNDIANIPDIPKSHLEKRESILTGLGSLEL</sequence>
<comment type="caution">
    <text evidence="1">The sequence shown here is derived from an EMBL/GenBank/DDBJ whole genome shotgun (WGS) entry which is preliminary data.</text>
</comment>
<name>A0A3D9KBH1_9BACL</name>
<dbReference type="EMBL" id="QRDZ01000008">
    <property type="protein sequence ID" value="RED83279.1"/>
    <property type="molecule type" value="Genomic_DNA"/>
</dbReference>
<proteinExistence type="predicted"/>